<feature type="transmembrane region" description="Helical" evidence="1">
    <location>
        <begin position="228"/>
        <end position="248"/>
    </location>
</feature>
<name>A0ABD2IZ22_HETSC</name>
<dbReference type="PANTHER" id="PTHR44145">
    <property type="entry name" value="DNAJ HOMOLOG SUBFAMILY A MEMBER 3, MITOCHONDRIAL"/>
    <property type="match status" value="1"/>
</dbReference>
<organism evidence="3 4">
    <name type="scientific">Heterodera schachtii</name>
    <name type="common">Sugarbeet cyst nematode worm</name>
    <name type="synonym">Tylenchus schachtii</name>
    <dbReference type="NCBI Taxonomy" id="97005"/>
    <lineage>
        <taxon>Eukaryota</taxon>
        <taxon>Metazoa</taxon>
        <taxon>Ecdysozoa</taxon>
        <taxon>Nematoda</taxon>
        <taxon>Chromadorea</taxon>
        <taxon>Rhabditida</taxon>
        <taxon>Tylenchina</taxon>
        <taxon>Tylenchomorpha</taxon>
        <taxon>Tylenchoidea</taxon>
        <taxon>Heteroderidae</taxon>
        <taxon>Heteroderinae</taxon>
        <taxon>Heterodera</taxon>
    </lineage>
</organism>
<keyword evidence="1" id="KW-0472">Membrane</keyword>
<dbReference type="Pfam" id="PF00226">
    <property type="entry name" value="DnaJ"/>
    <property type="match status" value="1"/>
</dbReference>
<keyword evidence="1" id="KW-1133">Transmembrane helix</keyword>
<comment type="caution">
    <text evidence="3">The sequence shown here is derived from an EMBL/GenBank/DDBJ whole genome shotgun (WGS) entry which is preliminary data.</text>
</comment>
<evidence type="ECO:0000256" key="1">
    <source>
        <dbReference type="SAM" id="Phobius"/>
    </source>
</evidence>
<keyword evidence="4" id="KW-1185">Reference proteome</keyword>
<keyword evidence="1" id="KW-0812">Transmembrane</keyword>
<evidence type="ECO:0000313" key="3">
    <source>
        <dbReference type="EMBL" id="KAL3085144.1"/>
    </source>
</evidence>
<sequence>MHLFHAFLHRSLLMNLPPSSSSSPVLFNRLTNRQILAFSAIVRRITRGFSTRQRNLYEVLGVSPSASQSDIKKAYYTLSKKYHPDVTGSNESCAKKYLEIKEAYDVLRDEKQREEHDRWLAAEEVQRQRPINGRQPYVRRQRMYDDLWPNNGTFSEEEIRRIWRSMSGNSEFGRSNWEFEAAVKRKRHMAYEEQTRRRNEWAKNGFGQNNDKSDWTNQDQYKIIGKVLLAYVLITFFIEIFSASLGLFRDPFLPPYNREEEIRKRIEERMRRMP</sequence>
<dbReference type="PRINTS" id="PR00625">
    <property type="entry name" value="JDOMAIN"/>
</dbReference>
<protein>
    <recommendedName>
        <fullName evidence="2">J domain-containing protein</fullName>
    </recommendedName>
</protein>
<evidence type="ECO:0000259" key="2">
    <source>
        <dbReference type="PROSITE" id="PS50076"/>
    </source>
</evidence>
<dbReference type="EMBL" id="JBICCN010000232">
    <property type="protein sequence ID" value="KAL3085144.1"/>
    <property type="molecule type" value="Genomic_DNA"/>
</dbReference>
<dbReference type="Proteomes" id="UP001620645">
    <property type="component" value="Unassembled WGS sequence"/>
</dbReference>
<dbReference type="PANTHER" id="PTHR44145:SF4">
    <property type="entry name" value="J DOMAIN-CONTAINING PROTEIN"/>
    <property type="match status" value="1"/>
</dbReference>
<reference evidence="3 4" key="1">
    <citation type="submission" date="2024-10" db="EMBL/GenBank/DDBJ databases">
        <authorList>
            <person name="Kim D."/>
        </authorList>
    </citation>
    <scope>NUCLEOTIDE SEQUENCE [LARGE SCALE GENOMIC DNA]</scope>
    <source>
        <strain evidence="3">Taebaek</strain>
    </source>
</reference>
<evidence type="ECO:0000313" key="4">
    <source>
        <dbReference type="Proteomes" id="UP001620645"/>
    </source>
</evidence>
<dbReference type="InterPro" id="IPR051938">
    <property type="entry name" value="Apopto_cytoskel_mod"/>
</dbReference>
<dbReference type="PROSITE" id="PS50076">
    <property type="entry name" value="DNAJ_2"/>
    <property type="match status" value="1"/>
</dbReference>
<accession>A0ABD2IZ22</accession>
<dbReference type="CDD" id="cd06257">
    <property type="entry name" value="DnaJ"/>
    <property type="match status" value="1"/>
</dbReference>
<dbReference type="Gene3D" id="1.10.287.110">
    <property type="entry name" value="DnaJ domain"/>
    <property type="match status" value="1"/>
</dbReference>
<dbReference type="AlphaFoldDB" id="A0ABD2IZ22"/>
<gene>
    <name evidence="3" type="ORF">niasHS_010213</name>
</gene>
<feature type="domain" description="J" evidence="2">
    <location>
        <begin position="55"/>
        <end position="120"/>
    </location>
</feature>
<dbReference type="SUPFAM" id="SSF46565">
    <property type="entry name" value="Chaperone J-domain"/>
    <property type="match status" value="1"/>
</dbReference>
<dbReference type="SMART" id="SM00271">
    <property type="entry name" value="DnaJ"/>
    <property type="match status" value="1"/>
</dbReference>
<proteinExistence type="predicted"/>
<dbReference type="InterPro" id="IPR001623">
    <property type="entry name" value="DnaJ_domain"/>
</dbReference>
<dbReference type="InterPro" id="IPR036869">
    <property type="entry name" value="J_dom_sf"/>
</dbReference>